<dbReference type="GO" id="GO:0035804">
    <property type="term" value="F:structural constituent of egg coat"/>
    <property type="evidence" value="ECO:0007669"/>
    <property type="project" value="UniProtKB-UniRule"/>
</dbReference>
<comment type="function">
    <text evidence="14">Component of the zona pellucida, an extracellular matrix surrounding oocytes which mediates sperm binding, induction of the acrosome reaction and prevents post-fertilization polyspermy. The zona pellucida is composed of 3 to 4 glycoproteins, ZP1, ZP2, ZP3, and ZP4. ZP3 is essential for sperm binding and zona matrix formation.</text>
</comment>
<organism evidence="16 17">
    <name type="scientific">Sander lucioperca</name>
    <name type="common">Pike-perch</name>
    <name type="synonym">Perca lucioperca</name>
    <dbReference type="NCBI Taxonomy" id="283035"/>
    <lineage>
        <taxon>Eukaryota</taxon>
        <taxon>Metazoa</taxon>
        <taxon>Chordata</taxon>
        <taxon>Craniata</taxon>
        <taxon>Vertebrata</taxon>
        <taxon>Euteleostomi</taxon>
        <taxon>Actinopterygii</taxon>
        <taxon>Neopterygii</taxon>
        <taxon>Teleostei</taxon>
        <taxon>Neoteleostei</taxon>
        <taxon>Acanthomorphata</taxon>
        <taxon>Eupercaria</taxon>
        <taxon>Perciformes</taxon>
        <taxon>Percoidei</taxon>
        <taxon>Percidae</taxon>
        <taxon>Luciopercinae</taxon>
        <taxon>Sander</taxon>
    </lineage>
</organism>
<dbReference type="Ensembl" id="ENSSLUT00000024590.1">
    <property type="protein sequence ID" value="ENSSLUP00000023817.1"/>
    <property type="gene ID" value="ENSSLUG00000010892.1"/>
</dbReference>
<keyword evidence="7 14" id="KW-0165">Cleavage on pair of basic residues</keyword>
<keyword evidence="6 14" id="KW-0272">Extracellular matrix</keyword>
<dbReference type="InterPro" id="IPR001507">
    <property type="entry name" value="ZP_dom"/>
</dbReference>
<dbReference type="AlphaFoldDB" id="A0A8D0D043"/>
<dbReference type="InterPro" id="IPR055355">
    <property type="entry name" value="ZP-C"/>
</dbReference>
<evidence type="ECO:0000313" key="16">
    <source>
        <dbReference type="Ensembl" id="ENSSLUP00000023817.1"/>
    </source>
</evidence>
<evidence type="ECO:0000256" key="13">
    <source>
        <dbReference type="ARBA" id="ARBA00023180"/>
    </source>
</evidence>
<dbReference type="GO" id="GO:2000344">
    <property type="term" value="P:positive regulation of acrosome reaction"/>
    <property type="evidence" value="ECO:0007669"/>
    <property type="project" value="UniProtKB-UniRule"/>
</dbReference>
<dbReference type="InterPro" id="IPR042235">
    <property type="entry name" value="ZP-C_dom"/>
</dbReference>
<evidence type="ECO:0000256" key="3">
    <source>
        <dbReference type="ARBA" id="ARBA00017980"/>
    </source>
</evidence>
<gene>
    <name evidence="16" type="primary">LOC116048980</name>
</gene>
<evidence type="ECO:0000256" key="9">
    <source>
        <dbReference type="ARBA" id="ARBA00022729"/>
    </source>
</evidence>
<keyword evidence="10" id="KW-1133">Transmembrane helix</keyword>
<evidence type="ECO:0000256" key="12">
    <source>
        <dbReference type="ARBA" id="ARBA00023157"/>
    </source>
</evidence>
<reference evidence="16" key="1">
    <citation type="submission" date="2025-08" db="UniProtKB">
        <authorList>
            <consortium name="Ensembl"/>
        </authorList>
    </citation>
    <scope>IDENTIFICATION</scope>
</reference>
<dbReference type="GO" id="GO:0007339">
    <property type="term" value="P:binding of sperm to zona pellucida"/>
    <property type="evidence" value="ECO:0007669"/>
    <property type="project" value="UniProtKB-UniRule"/>
</dbReference>
<keyword evidence="4 14" id="KW-1003">Cell membrane</keyword>
<proteinExistence type="inferred from homology"/>
<keyword evidence="8" id="KW-0812">Transmembrane</keyword>
<dbReference type="PANTHER" id="PTHR11576">
    <property type="entry name" value="ZONA PELLUCIDA SPERM-BINDING PROTEIN 3"/>
    <property type="match status" value="1"/>
</dbReference>
<dbReference type="InterPro" id="IPR055356">
    <property type="entry name" value="ZP-N"/>
</dbReference>
<evidence type="ECO:0000256" key="1">
    <source>
        <dbReference type="ARBA" id="ARBA00004498"/>
    </source>
</evidence>
<dbReference type="Pfam" id="PF23344">
    <property type="entry name" value="ZP-N"/>
    <property type="match status" value="1"/>
</dbReference>
<evidence type="ECO:0000256" key="5">
    <source>
        <dbReference type="ARBA" id="ARBA00022525"/>
    </source>
</evidence>
<comment type="subcellular location">
    <subcellularLocation>
        <location evidence="1">Secreted</location>
        <location evidence="1">Extracellular space</location>
        <location evidence="1">Extracellular matrix</location>
    </subcellularLocation>
    <subcellularLocation>
        <location evidence="14">Zona pellucida</location>
    </subcellularLocation>
    <subcellularLocation>
        <location evidence="14">Cell membrane</location>
        <topology evidence="14">Single-pass type I membrane protein</topology>
    </subcellularLocation>
</comment>
<name>A0A8D0D043_SANLU</name>
<evidence type="ECO:0000259" key="15">
    <source>
        <dbReference type="PROSITE" id="PS51034"/>
    </source>
</evidence>
<sequence length="424" mass="48313">MSLTSVYVTASLYILSKLVTTWCHTFQTKPLFLSFSELATQMNKPHFGDRVGDHEVKTFVLKCHEDSIEVVMKAYLFDPGLPVEPTHLRLGPFSAAQDHCTAKVSGNGEYIIRAPLTDCGSKLMFTQSALQYNNLLLYSPPTSPGDMFQTEGAAIPVQCEYERRYTVSSRALKPTWSPPFSIQSTHFLDLDFHLRLMTNDWRSERKSLVYFLGDMVNIEASVDHHHLPLRLYVNSCVATLTSDVNSYPRYPFIDHQGCFTDSHLDGSSSRFLPRVQDELLHIQLEPFFFHQDPRHTMYITCYLEAELISNKYPVKKACSFMSGRWRSVDGDDRVCESCSRVKEMNQNGNSMLFFGYFVSLFSSDNGSCICNNLYVGLQINSKKAKKKKNPVPVHSPISIFADFAGCFQHNSFHLCEMHCNLTLF</sequence>
<accession>A0A8D0D043</accession>
<comment type="PTM">
    <text evidence="14">Proteolytically cleaved before the transmembrane segment to yield the secreted ectodomain incorporated in the zona pellucida.</text>
</comment>
<evidence type="ECO:0000256" key="6">
    <source>
        <dbReference type="ARBA" id="ARBA00022530"/>
    </source>
</evidence>
<dbReference type="PROSITE" id="PS51034">
    <property type="entry name" value="ZP_2"/>
    <property type="match status" value="1"/>
</dbReference>
<evidence type="ECO:0000256" key="10">
    <source>
        <dbReference type="ARBA" id="ARBA00022989"/>
    </source>
</evidence>
<dbReference type="GeneTree" id="ENSGT01030000234567"/>
<dbReference type="Pfam" id="PF00100">
    <property type="entry name" value="Zona_pellucida"/>
    <property type="match status" value="1"/>
</dbReference>
<comment type="domain">
    <text evidence="14">The ZP domain is involved in the polymerization of the ZP proteins to form the zona pellucida.</text>
</comment>
<evidence type="ECO:0000256" key="11">
    <source>
        <dbReference type="ARBA" id="ARBA00023136"/>
    </source>
</evidence>
<evidence type="ECO:0000313" key="17">
    <source>
        <dbReference type="Proteomes" id="UP000694568"/>
    </source>
</evidence>
<protein>
    <recommendedName>
        <fullName evidence="3 14">Zona pellucida sperm-binding protein 3</fullName>
    </recommendedName>
</protein>
<dbReference type="Gene3D" id="2.60.40.3210">
    <property type="entry name" value="Zona pellucida, ZP-N domain"/>
    <property type="match status" value="1"/>
</dbReference>
<keyword evidence="12 14" id="KW-1015">Disulfide bond</keyword>
<dbReference type="GO" id="GO:0032190">
    <property type="term" value="F:acrosin binding"/>
    <property type="evidence" value="ECO:0007669"/>
    <property type="project" value="TreeGrafter"/>
</dbReference>
<keyword evidence="5 14" id="KW-0964">Secreted</keyword>
<dbReference type="FunFam" id="2.60.40.4100:FF:000002">
    <property type="entry name" value="Zona pellucida sperm-binding protein 3"/>
    <property type="match status" value="1"/>
</dbReference>
<dbReference type="PANTHER" id="PTHR11576:SF2">
    <property type="entry name" value="ZONA PELLUCIDA SPERM-BINDING PROTEIN 3"/>
    <property type="match status" value="1"/>
</dbReference>
<dbReference type="Proteomes" id="UP000694568">
    <property type="component" value="Unplaced"/>
</dbReference>
<feature type="domain" description="ZP" evidence="15">
    <location>
        <begin position="62"/>
        <end position="325"/>
    </location>
</feature>
<keyword evidence="17" id="KW-1185">Reference proteome</keyword>
<dbReference type="GO" id="GO:0035803">
    <property type="term" value="P:egg coat formation"/>
    <property type="evidence" value="ECO:0007669"/>
    <property type="project" value="UniProtKB-UniRule"/>
</dbReference>
<evidence type="ECO:0000256" key="14">
    <source>
        <dbReference type="RuleBase" id="RU367066"/>
    </source>
</evidence>
<evidence type="ECO:0000256" key="7">
    <source>
        <dbReference type="ARBA" id="ARBA00022685"/>
    </source>
</evidence>
<keyword evidence="9 14" id="KW-0732">Signal</keyword>
<comment type="similarity">
    <text evidence="2 14">Belongs to the ZP domain family. ZPC subfamily.</text>
</comment>
<evidence type="ECO:0000256" key="2">
    <source>
        <dbReference type="ARBA" id="ARBA00006735"/>
    </source>
</evidence>
<reference evidence="16" key="2">
    <citation type="submission" date="2025-09" db="UniProtKB">
        <authorList>
            <consortium name="Ensembl"/>
        </authorList>
    </citation>
    <scope>IDENTIFICATION</scope>
</reference>
<dbReference type="FunFam" id="2.60.40.3210:FF:000001">
    <property type="entry name" value="Zona pellucida sperm-binding protein 3"/>
    <property type="match status" value="1"/>
</dbReference>
<keyword evidence="11" id="KW-0472">Membrane</keyword>
<evidence type="ECO:0000256" key="4">
    <source>
        <dbReference type="ARBA" id="ARBA00022475"/>
    </source>
</evidence>
<dbReference type="SMART" id="SM00241">
    <property type="entry name" value="ZP"/>
    <property type="match status" value="1"/>
</dbReference>
<dbReference type="Gene3D" id="2.60.40.4100">
    <property type="entry name" value="Zona pellucida, ZP-C domain"/>
    <property type="match status" value="1"/>
</dbReference>
<evidence type="ECO:0000256" key="8">
    <source>
        <dbReference type="ARBA" id="ARBA00022692"/>
    </source>
</evidence>
<dbReference type="GO" id="GO:0005886">
    <property type="term" value="C:plasma membrane"/>
    <property type="evidence" value="ECO:0007669"/>
    <property type="project" value="UniProtKB-SubCell"/>
</dbReference>
<keyword evidence="13" id="KW-0325">Glycoprotein</keyword>
<dbReference type="GO" id="GO:0035805">
    <property type="term" value="C:egg coat"/>
    <property type="evidence" value="ECO:0007669"/>
    <property type="project" value="UniProtKB-SubCell"/>
</dbReference>